<gene>
    <name evidence="2" type="ORF">COB67_10070</name>
</gene>
<dbReference type="EMBL" id="NVSR01000093">
    <property type="protein sequence ID" value="PCI26407.1"/>
    <property type="molecule type" value="Genomic_DNA"/>
</dbReference>
<dbReference type="SUPFAM" id="SSF53335">
    <property type="entry name" value="S-adenosyl-L-methionine-dependent methyltransferases"/>
    <property type="match status" value="1"/>
</dbReference>
<dbReference type="InterPro" id="IPR041698">
    <property type="entry name" value="Methyltransf_25"/>
</dbReference>
<sequence length="233" mass="26171">MQNQKSAIVFNKELASSYDQQFSKLSPLRDALHLFLRMVLSELPAKARILCVGAGTGLELFDLAQAFPEWQFTAVEPAAPMLDLCRQRAEKMGITSRCTFHEGYLDTLPESDAFDGATSILVSQFLLQPEKRCDFFREIAARLRPNGYLVSADLASDMSTAAYKSLFEVWIRTLKYSEMPAEKLEILRASYGRDIAILPPEQIESIIASSGFDAPVLFFQSLLIHAWYSRLAS</sequence>
<dbReference type="Proteomes" id="UP000218113">
    <property type="component" value="Unassembled WGS sequence"/>
</dbReference>
<dbReference type="Pfam" id="PF13649">
    <property type="entry name" value="Methyltransf_25"/>
    <property type="match status" value="1"/>
</dbReference>
<comment type="caution">
    <text evidence="2">The sequence shown here is derived from an EMBL/GenBank/DDBJ whole genome shotgun (WGS) entry which is preliminary data.</text>
</comment>
<reference evidence="3" key="1">
    <citation type="submission" date="2017-08" db="EMBL/GenBank/DDBJ databases">
        <title>A dynamic microbial community with high functional redundancy inhabits the cold, oxic subseafloor aquifer.</title>
        <authorList>
            <person name="Tully B.J."/>
            <person name="Wheat C.G."/>
            <person name="Glazer B.T."/>
            <person name="Huber J.A."/>
        </authorList>
    </citation>
    <scope>NUCLEOTIDE SEQUENCE [LARGE SCALE GENOMIC DNA]</scope>
</reference>
<evidence type="ECO:0000259" key="1">
    <source>
        <dbReference type="Pfam" id="PF13649"/>
    </source>
</evidence>
<organism evidence="2 3">
    <name type="scientific">SAR324 cluster bacterium</name>
    <dbReference type="NCBI Taxonomy" id="2024889"/>
    <lineage>
        <taxon>Bacteria</taxon>
        <taxon>Deltaproteobacteria</taxon>
        <taxon>SAR324 cluster</taxon>
    </lineage>
</organism>
<protein>
    <submittedName>
        <fullName evidence="2">SAM-dependent methyltransferase</fullName>
    </submittedName>
</protein>
<feature type="domain" description="Methyltransferase" evidence="1">
    <location>
        <begin position="49"/>
        <end position="147"/>
    </location>
</feature>
<dbReference type="InterPro" id="IPR029063">
    <property type="entry name" value="SAM-dependent_MTases_sf"/>
</dbReference>
<dbReference type="Gene3D" id="3.40.50.150">
    <property type="entry name" value="Vaccinia Virus protein VP39"/>
    <property type="match status" value="1"/>
</dbReference>
<keyword evidence="2" id="KW-0808">Transferase</keyword>
<evidence type="ECO:0000313" key="3">
    <source>
        <dbReference type="Proteomes" id="UP000218113"/>
    </source>
</evidence>
<dbReference type="CDD" id="cd02440">
    <property type="entry name" value="AdoMet_MTases"/>
    <property type="match status" value="1"/>
</dbReference>
<proteinExistence type="predicted"/>
<dbReference type="InterPro" id="IPR050508">
    <property type="entry name" value="Methyltransf_Superfamily"/>
</dbReference>
<keyword evidence="2" id="KW-0489">Methyltransferase</keyword>
<name>A0A2A4T074_9DELT</name>
<accession>A0A2A4T074</accession>
<dbReference type="PANTHER" id="PTHR42912">
    <property type="entry name" value="METHYLTRANSFERASE"/>
    <property type="match status" value="1"/>
</dbReference>
<evidence type="ECO:0000313" key="2">
    <source>
        <dbReference type="EMBL" id="PCI26407.1"/>
    </source>
</evidence>
<dbReference type="GO" id="GO:0032259">
    <property type="term" value="P:methylation"/>
    <property type="evidence" value="ECO:0007669"/>
    <property type="project" value="UniProtKB-KW"/>
</dbReference>
<dbReference type="PANTHER" id="PTHR42912:SF93">
    <property type="entry name" value="N6-ADENOSINE-METHYLTRANSFERASE TMT1A"/>
    <property type="match status" value="1"/>
</dbReference>
<dbReference type="GO" id="GO:0008168">
    <property type="term" value="F:methyltransferase activity"/>
    <property type="evidence" value="ECO:0007669"/>
    <property type="project" value="UniProtKB-KW"/>
</dbReference>
<dbReference type="AlphaFoldDB" id="A0A2A4T074"/>